<organism evidence="5 6">
    <name type="scientific">Cnephaeus nilssonii</name>
    <name type="common">Northern bat</name>
    <name type="synonym">Eptesicus nilssonii</name>
    <dbReference type="NCBI Taxonomy" id="3371016"/>
    <lineage>
        <taxon>Eukaryota</taxon>
        <taxon>Metazoa</taxon>
        <taxon>Chordata</taxon>
        <taxon>Craniata</taxon>
        <taxon>Vertebrata</taxon>
        <taxon>Euteleostomi</taxon>
        <taxon>Mammalia</taxon>
        <taxon>Eutheria</taxon>
        <taxon>Laurasiatheria</taxon>
        <taxon>Chiroptera</taxon>
        <taxon>Yangochiroptera</taxon>
        <taxon>Vespertilionidae</taxon>
        <taxon>Cnephaeus</taxon>
    </lineage>
</organism>
<dbReference type="Gene3D" id="3.40.50.300">
    <property type="entry name" value="P-loop containing nucleotide triphosphate hydrolases"/>
    <property type="match status" value="1"/>
</dbReference>
<evidence type="ECO:0000256" key="4">
    <source>
        <dbReference type="ARBA" id="ARBA00022840"/>
    </source>
</evidence>
<evidence type="ECO:0008006" key="7">
    <source>
        <dbReference type="Google" id="ProtNLM"/>
    </source>
</evidence>
<keyword evidence="4" id="KW-0067">ATP-binding</keyword>
<dbReference type="Pfam" id="PF01268">
    <property type="entry name" value="FTHFS"/>
    <property type="match status" value="1"/>
</dbReference>
<dbReference type="GO" id="GO:0004329">
    <property type="term" value="F:formate-tetrahydrofolate ligase activity"/>
    <property type="evidence" value="ECO:0007669"/>
    <property type="project" value="InterPro"/>
</dbReference>
<keyword evidence="3" id="KW-0547">Nucleotide-binding</keyword>
<comment type="caution">
    <text evidence="5">The sequence shown here is derived from an EMBL/GenBank/DDBJ whole genome shotgun (WGS) entry which is preliminary data.</text>
</comment>
<dbReference type="EMBL" id="JAULJE010000001">
    <property type="protein sequence ID" value="KAK1346722.1"/>
    <property type="molecule type" value="Genomic_DNA"/>
</dbReference>
<dbReference type="InterPro" id="IPR000559">
    <property type="entry name" value="Formate_THF_ligase"/>
</dbReference>
<proteinExistence type="predicted"/>
<evidence type="ECO:0000256" key="2">
    <source>
        <dbReference type="ARBA" id="ARBA00022598"/>
    </source>
</evidence>
<evidence type="ECO:0000256" key="1">
    <source>
        <dbReference type="ARBA" id="ARBA00022563"/>
    </source>
</evidence>
<evidence type="ECO:0000313" key="5">
    <source>
        <dbReference type="EMBL" id="KAK1346722.1"/>
    </source>
</evidence>
<accession>A0AA40ICR3</accession>
<dbReference type="Proteomes" id="UP001177744">
    <property type="component" value="Unassembled WGS sequence"/>
</dbReference>
<evidence type="ECO:0000256" key="3">
    <source>
        <dbReference type="ARBA" id="ARBA00022741"/>
    </source>
</evidence>
<sequence>MKDAIKPNLMQTLEGMSIFLHACSFANIAHGNSSVLTDKIALKLVSKEGFVVTEASFCANISMEKFFNIKCQASGLVPNVVVLVATVHALKMHGGRPSVPLKKEYARAETVRGVQEAADRCFTLIDVSNSLSLSLPLCKKKEYTEENIQLLADGCCNLQKQIQITQLFGIPIVVALNVFKTDIQAEIDLAGAFDAVPYYHWLKGGKGSVELAWAVREAASKLSCFKKKKKMLMLNELRKGEDEVIWGPSGDVAVCQVAGSPGGAQIGIGHRLRSSWPAASAAAKSGEAHAMAAALASHETSFCLSGTPPEEKNVEKPSGTIRASSHHLYPLMVLSDWDWCRAPAAGVSRASAGSGCKQQLQCLQQDHCWQ</sequence>
<keyword evidence="6" id="KW-1185">Reference proteome</keyword>
<gene>
    <name evidence="5" type="ORF">QTO34_000582</name>
</gene>
<name>A0AA40ICR3_CNENI</name>
<dbReference type="AlphaFoldDB" id="A0AA40ICR3"/>
<reference evidence="5" key="1">
    <citation type="submission" date="2023-06" db="EMBL/GenBank/DDBJ databases">
        <title>Reference genome for the Northern bat (Eptesicus nilssonii), a most northern bat species.</title>
        <authorList>
            <person name="Laine V.N."/>
            <person name="Pulliainen A.T."/>
            <person name="Lilley T.M."/>
        </authorList>
    </citation>
    <scope>NUCLEOTIDE SEQUENCE</scope>
    <source>
        <strain evidence="5">BLF_Eptnil</strain>
        <tissue evidence="5">Kidney</tissue>
    </source>
</reference>
<dbReference type="GO" id="GO:0005524">
    <property type="term" value="F:ATP binding"/>
    <property type="evidence" value="ECO:0007669"/>
    <property type="project" value="UniProtKB-KW"/>
</dbReference>
<keyword evidence="1" id="KW-0554">One-carbon metabolism</keyword>
<dbReference type="InterPro" id="IPR027417">
    <property type="entry name" value="P-loop_NTPase"/>
</dbReference>
<evidence type="ECO:0000313" key="6">
    <source>
        <dbReference type="Proteomes" id="UP001177744"/>
    </source>
</evidence>
<keyword evidence="2" id="KW-0436">Ligase</keyword>
<protein>
    <recommendedName>
        <fullName evidence="7">Formate--tetrahydrofolate ligase</fullName>
    </recommendedName>
</protein>
<dbReference type="GO" id="GO:0006730">
    <property type="term" value="P:one-carbon metabolic process"/>
    <property type="evidence" value="ECO:0007669"/>
    <property type="project" value="UniProtKB-KW"/>
</dbReference>
<dbReference type="SUPFAM" id="SSF52540">
    <property type="entry name" value="P-loop containing nucleoside triphosphate hydrolases"/>
    <property type="match status" value="1"/>
</dbReference>